<proteinExistence type="inferred from homology"/>
<dbReference type="InterPro" id="IPR001328">
    <property type="entry name" value="Pept_tRNA_hydro"/>
</dbReference>
<reference evidence="11" key="2">
    <citation type="journal article" date="2022" name="Microbiol. Resour. Announc.">
        <title>Metagenome Sequencing to Explore Phylogenomics of Terrestrial Cyanobacteria.</title>
        <authorList>
            <person name="Ward R.D."/>
            <person name="Stajich J.E."/>
            <person name="Johansen J.R."/>
            <person name="Huntemann M."/>
            <person name="Clum A."/>
            <person name="Foster B."/>
            <person name="Foster B."/>
            <person name="Roux S."/>
            <person name="Palaniappan K."/>
            <person name="Varghese N."/>
            <person name="Mukherjee S."/>
            <person name="Reddy T.B.K."/>
            <person name="Daum C."/>
            <person name="Copeland A."/>
            <person name="Chen I.A."/>
            <person name="Ivanova N.N."/>
            <person name="Kyrpides N.C."/>
            <person name="Shapiro N."/>
            <person name="Eloe-Fadrosh E.A."/>
            <person name="Pietrasiak N."/>
        </authorList>
    </citation>
    <scope>NUCLEOTIDE SEQUENCE</scope>
    <source>
        <strain evidence="11">GSE-NOS-MK-12-04C</strain>
    </source>
</reference>
<comment type="similarity">
    <text evidence="5 8 10">Belongs to the PTH family.</text>
</comment>
<dbReference type="PANTHER" id="PTHR17224:SF1">
    <property type="entry name" value="PEPTIDYL-TRNA HYDROLASE"/>
    <property type="match status" value="1"/>
</dbReference>
<dbReference type="GO" id="GO:0072344">
    <property type="term" value="P:rescue of stalled ribosome"/>
    <property type="evidence" value="ECO:0007669"/>
    <property type="project" value="UniProtKB-UniRule"/>
</dbReference>
<evidence type="ECO:0000256" key="1">
    <source>
        <dbReference type="ARBA" id="ARBA00013260"/>
    </source>
</evidence>
<comment type="function">
    <text evidence="8">Catalyzes the release of premature peptidyl moieties from peptidyl-tRNA molecules trapped in stalled 50S ribosomal subunits, and thus maintains levels of free tRNAs and 50S ribosomes.</text>
</comment>
<accession>A0A951USY9</accession>
<sequence>MTEAVAKKALVIPQLIVGLGNPEPKYDQTRHNIGFAAVDALSRSWQIPVSTNRKFQGEFGEGTARGGDKIRLLKPLTYMNLSGQSIQAVTSWYKLPPESVLVVYDDMDLPLGKTRLRLSGSAGGHNGMKSAIAHLSSDNFPRLRIGIGKPKGAANDDVNTVSHVLGRFSAVENKLMSEVLQFVVECAELCLKQGVEKAMNRCNSAAITLTES</sequence>
<gene>
    <name evidence="8 11" type="primary">pth</name>
    <name evidence="11" type="ORF">KME60_13395</name>
</gene>
<evidence type="ECO:0000313" key="11">
    <source>
        <dbReference type="EMBL" id="MBW4668384.1"/>
    </source>
</evidence>
<dbReference type="FunFam" id="3.40.50.1470:FF:000001">
    <property type="entry name" value="Peptidyl-tRNA hydrolase"/>
    <property type="match status" value="1"/>
</dbReference>
<comment type="subunit">
    <text evidence="8">Monomer.</text>
</comment>
<feature type="binding site" evidence="8">
    <location>
        <position position="126"/>
    </location>
    <ligand>
        <name>tRNA</name>
        <dbReference type="ChEBI" id="CHEBI:17843"/>
    </ligand>
</feature>
<dbReference type="AlphaFoldDB" id="A0A951USY9"/>
<evidence type="ECO:0000256" key="10">
    <source>
        <dbReference type="RuleBase" id="RU004320"/>
    </source>
</evidence>
<feature type="active site" description="Proton acceptor" evidence="8">
    <location>
        <position position="31"/>
    </location>
</feature>
<organism evidence="11 12">
    <name type="scientific">Cyanomargarita calcarea GSE-NOS-MK-12-04C</name>
    <dbReference type="NCBI Taxonomy" id="2839659"/>
    <lineage>
        <taxon>Bacteria</taxon>
        <taxon>Bacillati</taxon>
        <taxon>Cyanobacteriota</taxon>
        <taxon>Cyanophyceae</taxon>
        <taxon>Nostocales</taxon>
        <taxon>Cyanomargaritaceae</taxon>
        <taxon>Cyanomargarita</taxon>
    </lineage>
</organism>
<evidence type="ECO:0000256" key="5">
    <source>
        <dbReference type="ARBA" id="ARBA00038063"/>
    </source>
</evidence>
<evidence type="ECO:0000313" key="12">
    <source>
        <dbReference type="Proteomes" id="UP000729701"/>
    </source>
</evidence>
<keyword evidence="8" id="KW-0963">Cytoplasm</keyword>
<dbReference type="CDD" id="cd00462">
    <property type="entry name" value="PTH"/>
    <property type="match status" value="1"/>
</dbReference>
<feature type="site" description="Stabilizes the basic form of H active site to accept a proton" evidence="8">
    <location>
        <position position="105"/>
    </location>
</feature>
<dbReference type="EC" id="3.1.1.29" evidence="1 8"/>
<reference evidence="11" key="1">
    <citation type="submission" date="2021-05" db="EMBL/GenBank/DDBJ databases">
        <authorList>
            <person name="Pietrasiak N."/>
            <person name="Ward R."/>
            <person name="Stajich J.E."/>
            <person name="Kurbessoian T."/>
        </authorList>
    </citation>
    <scope>NUCLEOTIDE SEQUENCE</scope>
    <source>
        <strain evidence="11">GSE-NOS-MK-12-04C</strain>
    </source>
</reference>
<dbReference type="PROSITE" id="PS01195">
    <property type="entry name" value="PEPT_TRNA_HYDROL_1"/>
    <property type="match status" value="1"/>
</dbReference>
<dbReference type="GO" id="GO:0006515">
    <property type="term" value="P:protein quality control for misfolded or incompletely synthesized proteins"/>
    <property type="evidence" value="ECO:0007669"/>
    <property type="project" value="UniProtKB-UniRule"/>
</dbReference>
<evidence type="ECO:0000256" key="4">
    <source>
        <dbReference type="ARBA" id="ARBA00022884"/>
    </source>
</evidence>
<feature type="binding site" evidence="8">
    <location>
        <position position="26"/>
    </location>
    <ligand>
        <name>tRNA</name>
        <dbReference type="ChEBI" id="CHEBI:17843"/>
    </ligand>
</feature>
<comment type="function">
    <text evidence="8">Hydrolyzes ribosome-free peptidyl-tRNAs (with 1 or more amino acids incorporated), which drop off the ribosome during protein synthesis, or as a result of ribosome stalling.</text>
</comment>
<dbReference type="HAMAP" id="MF_00083">
    <property type="entry name" value="Pept_tRNA_hydro_bact"/>
    <property type="match status" value="1"/>
</dbReference>
<evidence type="ECO:0000256" key="2">
    <source>
        <dbReference type="ARBA" id="ARBA00022555"/>
    </source>
</evidence>
<keyword evidence="4 8" id="KW-0694">RNA-binding</keyword>
<comment type="caution">
    <text evidence="11">The sequence shown here is derived from an EMBL/GenBank/DDBJ whole genome shotgun (WGS) entry which is preliminary data.</text>
</comment>
<evidence type="ECO:0000256" key="6">
    <source>
        <dbReference type="ARBA" id="ARBA00048707"/>
    </source>
</evidence>
<evidence type="ECO:0000256" key="8">
    <source>
        <dbReference type="HAMAP-Rule" id="MF_00083"/>
    </source>
</evidence>
<evidence type="ECO:0000256" key="7">
    <source>
        <dbReference type="ARBA" id="ARBA00050038"/>
    </source>
</evidence>
<dbReference type="PANTHER" id="PTHR17224">
    <property type="entry name" value="PEPTIDYL-TRNA HYDROLASE"/>
    <property type="match status" value="1"/>
</dbReference>
<evidence type="ECO:0000256" key="9">
    <source>
        <dbReference type="RuleBase" id="RU000673"/>
    </source>
</evidence>
<feature type="binding site" evidence="8">
    <location>
        <position position="80"/>
    </location>
    <ligand>
        <name>tRNA</name>
        <dbReference type="ChEBI" id="CHEBI:17843"/>
    </ligand>
</feature>
<feature type="site" description="Discriminates between blocked and unblocked aminoacyl-tRNA" evidence="8">
    <location>
        <position position="21"/>
    </location>
</feature>
<dbReference type="EMBL" id="JAHHGZ010000012">
    <property type="protein sequence ID" value="MBW4668384.1"/>
    <property type="molecule type" value="Genomic_DNA"/>
</dbReference>
<comment type="catalytic activity">
    <reaction evidence="6 8 9">
        <text>an N-acyl-L-alpha-aminoacyl-tRNA + H2O = an N-acyl-L-amino acid + a tRNA + H(+)</text>
        <dbReference type="Rhea" id="RHEA:54448"/>
        <dbReference type="Rhea" id="RHEA-COMP:10123"/>
        <dbReference type="Rhea" id="RHEA-COMP:13883"/>
        <dbReference type="ChEBI" id="CHEBI:15377"/>
        <dbReference type="ChEBI" id="CHEBI:15378"/>
        <dbReference type="ChEBI" id="CHEBI:59874"/>
        <dbReference type="ChEBI" id="CHEBI:78442"/>
        <dbReference type="ChEBI" id="CHEBI:138191"/>
        <dbReference type="EC" id="3.1.1.29"/>
    </reaction>
</comment>
<dbReference type="GO" id="GO:0000049">
    <property type="term" value="F:tRNA binding"/>
    <property type="evidence" value="ECO:0007669"/>
    <property type="project" value="UniProtKB-UniRule"/>
</dbReference>
<dbReference type="Proteomes" id="UP000729701">
    <property type="component" value="Unassembled WGS sequence"/>
</dbReference>
<dbReference type="GO" id="GO:0005737">
    <property type="term" value="C:cytoplasm"/>
    <property type="evidence" value="ECO:0007669"/>
    <property type="project" value="UniProtKB-SubCell"/>
</dbReference>
<evidence type="ECO:0000256" key="3">
    <source>
        <dbReference type="ARBA" id="ARBA00022801"/>
    </source>
</evidence>
<protein>
    <recommendedName>
        <fullName evidence="7 8">Peptidyl-tRNA hydrolase</fullName>
        <shortName evidence="8">Pth</shortName>
        <ecNumber evidence="1 8">3.1.1.29</ecNumber>
    </recommendedName>
</protein>
<keyword evidence="3 8" id="KW-0378">Hydrolase</keyword>
<feature type="binding site" evidence="8">
    <location>
        <position position="78"/>
    </location>
    <ligand>
        <name>tRNA</name>
        <dbReference type="ChEBI" id="CHEBI:17843"/>
    </ligand>
</feature>
<dbReference type="GO" id="GO:0004045">
    <property type="term" value="F:peptidyl-tRNA hydrolase activity"/>
    <property type="evidence" value="ECO:0007669"/>
    <property type="project" value="UniProtKB-UniRule"/>
</dbReference>
<dbReference type="InterPro" id="IPR036416">
    <property type="entry name" value="Pept_tRNA_hydro_sf"/>
</dbReference>
<name>A0A951USY9_9CYAN</name>
<dbReference type="InterPro" id="IPR018171">
    <property type="entry name" value="Pept_tRNA_hydro_CS"/>
</dbReference>
<dbReference type="Pfam" id="PF01195">
    <property type="entry name" value="Pept_tRNA_hydro"/>
    <property type="match status" value="1"/>
</dbReference>
<comment type="subcellular location">
    <subcellularLocation>
        <location evidence="8">Cytoplasm</location>
    </subcellularLocation>
</comment>
<dbReference type="NCBIfam" id="TIGR00447">
    <property type="entry name" value="pth"/>
    <property type="match status" value="1"/>
</dbReference>
<dbReference type="SUPFAM" id="SSF53178">
    <property type="entry name" value="Peptidyl-tRNA hydrolase-like"/>
    <property type="match status" value="1"/>
</dbReference>
<keyword evidence="2 8" id="KW-0820">tRNA-binding</keyword>
<dbReference type="Gene3D" id="3.40.50.1470">
    <property type="entry name" value="Peptidyl-tRNA hydrolase"/>
    <property type="match status" value="1"/>
</dbReference>